<organism evidence="1 2">
    <name type="scientific">Lentzea atacamensis</name>
    <dbReference type="NCBI Taxonomy" id="531938"/>
    <lineage>
        <taxon>Bacteria</taxon>
        <taxon>Bacillati</taxon>
        <taxon>Actinomycetota</taxon>
        <taxon>Actinomycetes</taxon>
        <taxon>Pseudonocardiales</taxon>
        <taxon>Pseudonocardiaceae</taxon>
        <taxon>Lentzea</taxon>
    </lineage>
</organism>
<evidence type="ECO:0000313" key="1">
    <source>
        <dbReference type="EMBL" id="RAS59472.1"/>
    </source>
</evidence>
<protein>
    <submittedName>
        <fullName evidence="1">Mg-chelatase subunit ChlI-like protein</fullName>
    </submittedName>
</protein>
<dbReference type="Gene3D" id="3.30.230.10">
    <property type="match status" value="1"/>
</dbReference>
<dbReference type="EMBL" id="QLTT01000014">
    <property type="protein sequence ID" value="RAS59472.1"/>
    <property type="molecule type" value="Genomic_DNA"/>
</dbReference>
<reference evidence="1 2" key="1">
    <citation type="submission" date="2018-06" db="EMBL/GenBank/DDBJ databases">
        <title>Genomic Encyclopedia of Type Strains, Phase IV (KMG-IV): sequencing the most valuable type-strain genomes for metagenomic binning, comparative biology and taxonomic classification.</title>
        <authorList>
            <person name="Goeker M."/>
        </authorList>
    </citation>
    <scope>NUCLEOTIDE SEQUENCE [LARGE SCALE GENOMIC DNA]</scope>
    <source>
        <strain evidence="1 2">DSM 45479</strain>
    </source>
</reference>
<keyword evidence="2" id="KW-1185">Reference proteome</keyword>
<name>A0ABX9DWD8_9PSEU</name>
<dbReference type="RefSeq" id="WP_146772048.1">
    <property type="nucleotide sequence ID" value="NZ_QLTT01000014.1"/>
</dbReference>
<proteinExistence type="predicted"/>
<accession>A0ABX9DWD8</accession>
<dbReference type="InterPro" id="IPR020568">
    <property type="entry name" value="Ribosomal_Su5_D2-typ_SF"/>
</dbReference>
<dbReference type="Proteomes" id="UP000248714">
    <property type="component" value="Unassembled WGS sequence"/>
</dbReference>
<sequence>MSDSATPSTDVTLTLEDGSTVQVSLLLAARVRGIDADGDLLILDRSAPAGLPDDSEYLIPLTPCCHATGKGADYSETGVACRRCYLDVDLKYGCPGRLALRVTSSIATVATVALDGETGHLVTVTAITDDGPDTISVNGASGGDDRELCALVRGAVAHSGHKLRRRVEVHLDPPQNAVPASAAVAAAVLASGAGTSRQRLAGTAVFGDVWRDGRLRPAHGVLPAVQAARARGIGRVIVPWSCRAEAGLVDDVEVLGAHTLAEVADWLHGNDNALREAGSVPAVVPGG</sequence>
<comment type="caution">
    <text evidence="1">The sequence shown here is derived from an EMBL/GenBank/DDBJ whole genome shotgun (WGS) entry which is preliminary data.</text>
</comment>
<evidence type="ECO:0000313" key="2">
    <source>
        <dbReference type="Proteomes" id="UP000248714"/>
    </source>
</evidence>
<dbReference type="InterPro" id="IPR014721">
    <property type="entry name" value="Ribsml_uS5_D2-typ_fold_subgr"/>
</dbReference>
<dbReference type="SUPFAM" id="SSF54211">
    <property type="entry name" value="Ribosomal protein S5 domain 2-like"/>
    <property type="match status" value="1"/>
</dbReference>
<gene>
    <name evidence="1" type="ORF">C8D87_11484</name>
</gene>